<dbReference type="Proteomes" id="UP001199916">
    <property type="component" value="Unassembled WGS sequence"/>
</dbReference>
<organism evidence="2 3">
    <name type="scientific">Paenibacillus profundus</name>
    <dbReference type="NCBI Taxonomy" id="1173085"/>
    <lineage>
        <taxon>Bacteria</taxon>
        <taxon>Bacillati</taxon>
        <taxon>Bacillota</taxon>
        <taxon>Bacilli</taxon>
        <taxon>Bacillales</taxon>
        <taxon>Paenibacillaceae</taxon>
        <taxon>Paenibacillus</taxon>
    </lineage>
</organism>
<proteinExistence type="predicted"/>
<evidence type="ECO:0000313" key="3">
    <source>
        <dbReference type="Proteomes" id="UP001199916"/>
    </source>
</evidence>
<keyword evidence="3" id="KW-1185">Reference proteome</keyword>
<dbReference type="Gene3D" id="3.90.550.10">
    <property type="entry name" value="Spore Coat Polysaccharide Biosynthesis Protein SpsA, Chain A"/>
    <property type="match status" value="1"/>
</dbReference>
<reference evidence="2 3" key="1">
    <citation type="submission" date="2021-11" db="EMBL/GenBank/DDBJ databases">
        <title>Draft genome sequence of Paenibacillus profundus YoMME, a new Gram-positive bacteria with exoelectrogenic properties.</title>
        <authorList>
            <person name="Hubenova Y."/>
            <person name="Hubenova E."/>
            <person name="Manasiev Y."/>
            <person name="Peykov S."/>
            <person name="Mitov M."/>
        </authorList>
    </citation>
    <scope>NUCLEOTIDE SEQUENCE [LARGE SCALE GENOMIC DNA]</scope>
    <source>
        <strain evidence="2 3">YoMME</strain>
    </source>
</reference>
<comment type="caution">
    <text evidence="2">The sequence shown here is derived from an EMBL/GenBank/DDBJ whole genome shotgun (WGS) entry which is preliminary data.</text>
</comment>
<dbReference type="PANTHER" id="PTHR43179:SF7">
    <property type="entry name" value="RHAMNOSYLTRANSFERASE WBBL"/>
    <property type="match status" value="1"/>
</dbReference>
<protein>
    <submittedName>
        <fullName evidence="2">Glycosyltransferase family 2 protein</fullName>
    </submittedName>
</protein>
<dbReference type="SUPFAM" id="SSF53448">
    <property type="entry name" value="Nucleotide-diphospho-sugar transferases"/>
    <property type="match status" value="1"/>
</dbReference>
<dbReference type="CDD" id="cd04186">
    <property type="entry name" value="GT_2_like_c"/>
    <property type="match status" value="1"/>
</dbReference>
<dbReference type="InterPro" id="IPR001173">
    <property type="entry name" value="Glyco_trans_2-like"/>
</dbReference>
<dbReference type="Pfam" id="PF00535">
    <property type="entry name" value="Glycos_transf_2"/>
    <property type="match status" value="1"/>
</dbReference>
<dbReference type="PANTHER" id="PTHR43179">
    <property type="entry name" value="RHAMNOSYLTRANSFERASE WBBL"/>
    <property type="match status" value="1"/>
</dbReference>
<gene>
    <name evidence="2" type="ORF">LQV63_19110</name>
</gene>
<accession>A0ABS8YLT0</accession>
<dbReference type="RefSeq" id="WP_233697896.1">
    <property type="nucleotide sequence ID" value="NZ_JAJNBZ010000017.1"/>
</dbReference>
<sequence length="252" mass="28481">MISVIVPTIHHTELVKQCIHSFINSVHDLPYELIVVDDGSPPHIQQNLADWAAPLNVHVIAKPSNEGFSRSVNLGIQHSQGEFVLLVNNDVVFHEPGWLHHMLMTMHSSADIGIVGARLLYPNLTIQHGGVVPTHKGHFDHRFRGQAADFPPALAVEDLNAVTGALMLVRRQLFAQIGLLSEEYFIAFEDVDFCYRAKQQGIRVVYCGTACALHLEGYTRGTNKNNKNRYWRQKEMEARKKFWIKWGGSNVR</sequence>
<name>A0ABS8YLT0_9BACL</name>
<evidence type="ECO:0000313" key="2">
    <source>
        <dbReference type="EMBL" id="MCE5171413.1"/>
    </source>
</evidence>
<dbReference type="EMBL" id="JAJNBZ010000017">
    <property type="protein sequence ID" value="MCE5171413.1"/>
    <property type="molecule type" value="Genomic_DNA"/>
</dbReference>
<dbReference type="InterPro" id="IPR029044">
    <property type="entry name" value="Nucleotide-diphossugar_trans"/>
</dbReference>
<evidence type="ECO:0000259" key="1">
    <source>
        <dbReference type="Pfam" id="PF00535"/>
    </source>
</evidence>
<feature type="domain" description="Glycosyltransferase 2-like" evidence="1">
    <location>
        <begin position="3"/>
        <end position="121"/>
    </location>
</feature>